<proteinExistence type="predicted"/>
<organism evidence="3 4">
    <name type="scientific">Crotalaria pallida</name>
    <name type="common">Smooth rattlebox</name>
    <name type="synonym">Crotalaria striata</name>
    <dbReference type="NCBI Taxonomy" id="3830"/>
    <lineage>
        <taxon>Eukaryota</taxon>
        <taxon>Viridiplantae</taxon>
        <taxon>Streptophyta</taxon>
        <taxon>Embryophyta</taxon>
        <taxon>Tracheophyta</taxon>
        <taxon>Spermatophyta</taxon>
        <taxon>Magnoliopsida</taxon>
        <taxon>eudicotyledons</taxon>
        <taxon>Gunneridae</taxon>
        <taxon>Pentapetalae</taxon>
        <taxon>rosids</taxon>
        <taxon>fabids</taxon>
        <taxon>Fabales</taxon>
        <taxon>Fabaceae</taxon>
        <taxon>Papilionoideae</taxon>
        <taxon>50 kb inversion clade</taxon>
        <taxon>genistoids sensu lato</taxon>
        <taxon>core genistoids</taxon>
        <taxon>Crotalarieae</taxon>
        <taxon>Crotalaria</taxon>
    </lineage>
</organism>
<dbReference type="PANTHER" id="PTHR21563:SF3">
    <property type="entry name" value="ZINC FINGER C3H1 DOMAIN-CONTAINING PROTEIN"/>
    <property type="match status" value="1"/>
</dbReference>
<dbReference type="PANTHER" id="PTHR21563">
    <property type="entry name" value="ZINC FINGER C3H1 DOMAIN-CONTAINING PROTEIN"/>
    <property type="match status" value="1"/>
</dbReference>
<reference evidence="3 4" key="1">
    <citation type="submission" date="2024-01" db="EMBL/GenBank/DDBJ databases">
        <title>The genomes of 5 underutilized Papilionoideae crops provide insights into root nodulation and disease resistanc.</title>
        <authorList>
            <person name="Yuan L."/>
        </authorList>
    </citation>
    <scope>NUCLEOTIDE SEQUENCE [LARGE SCALE GENOMIC DNA]</scope>
    <source>
        <strain evidence="3">ZHUSHIDOU_FW_LH</strain>
        <tissue evidence="3">Leaf</tissue>
    </source>
</reference>
<evidence type="ECO:0000256" key="1">
    <source>
        <dbReference type="SAM" id="MobiDB-lite"/>
    </source>
</evidence>
<sequence>MEETTVDLKATTTATSSEPATATATATPNLQLPTVSSKTREEGELSSSSDDGQENLDSSAVQPAPAVESTVQPAPAVESTVQPAPAEESTAQPAPAVELTAQPAPAIESTAVHLVPKSSQGVQGGSNNIQLQSTRKSTSQMSLTKNQLRPKSSLWTGHAGTDENLVISFSDDDSGSDLETKRNASKLGSNIKQRSSSLEKSNKLQESARSGNKAMPKKLSLSRTFISSIAKVSGSNSTGAGSMSLGQGSRARTFNPMNKSLANRERGRDKGVVSSDNKLQDLRHQIALRESELKLKAAQQVKESASVLGRDHNVMNLKNDAGRKYTPLSSEAAQLEPKEPDSKRLKLSTSYGAPQAVDIQKEVPAAKFISLSKDSTRENCYPQERNKVDHSLKEIPFGRRESAVIRSQRPPNKHVDNSLQKRPSTSRDGDVNYGSNQTEKTCRLLDPCISLNENAAPNMTSTGVPKSIEALSNAAFSNHNGNANGLEHSAIDLQSFFGMEELIDKELEQAQEHRHKCEIEERNALKVYLKAQRSLLEANARCTNLYYKRELYASKFRSLILNNSSFSCSSGKNQHLDMELDYIPRHGYEIPTSSCQRQAEYNDVNNPSFDSNNQGINNGQSNTFYHHMTGTNLGSEPCIEPDASTSEPLPQRGINADGGYSPSDELDISANENEEMSPAGRISSHLDVENCGQKDSKVNLMEIDTASDAKVSADSPRDSLLLEATLRSELFARLGTRAIKSGTPCNTTEHAVERGAENEVGSERSQMHHRVVPLSRAEDNVRKGIKRHERSICLDSNGTQTQHTIGRNSLNSNYNAGLGDQADVPCQGHYSTNTINISPLIFRSAYSQLREMSSFNSNQFPSKNKFVHANDDENENATCLTSDKTSNILASSMPVIVGNFQSEESSYSCSPAVDPFWPLCMFELRGKCNNDECPWQHLKDYGDGNICQRRQQTGSSNDRQDIGATKFPKCYKATITPTYLVGLDTLKSDQFGYKPVVAHRNTQCWQKCFSITLATSNLLQNGLPTDGPLLDGGAERIEVHGAWSKQLSSFQWRSGAGSQIKQAMGDGEQAVEMALLILNQEMNKLQGVRKALSVLSKALETDPTSVVLWVVYLLICYANLKPNEKDDMFFFAVKNCEESYVLWLMYINSRKRIDDRLAAYDAALSVLCQHASAAPKDRTHESACILDLFLQMMDCLCLSGNVEKAIERSYGVFPSTTKSDEPHHLPLSDILSCLTISDKCVFWICCVYLVIYRKLPDAVVHKFECEKDLLDIEWPFVNLSEDDKEMAVKLVETAVESVDSYVYNESVKSKVNLRSAQLFALNHIRCMVALDSLDCLRNLLDKYVKLYPSCIELVLVMSRMQKQEIGFMGFEGAISRWPKDIPGIQCIWNQYIENVIQNQKFDFAKEIMARWFNTVWEVQDPPNGGIGATDGGNSCGSLGLNSKSIPDTSSSDLNQIDMMFGLLNLSLYKYLQNDETEACIVVDKARSAAMFRGLEQCMTKYILFLLCDALSLKEDGTNGGIKKVLEVFMESSSQAFLAPKVLTRKFLENIKKPRVQHLISNILSPVSFDCSPLNLLLQSWYGSSLLPQTVSDPKHLVDFVEAIMKVVPHNFPLAINVCKLLSKGYNSSDLHSAGLWFWACSTLVNTILDAVPIPPECVWVEAGEFLQNAMGIEAIAERFYKRALSVYPFSIMLWKCFYKLHKTIGDAKDVIEAAKERGIDLVTDSLSGC</sequence>
<feature type="region of interest" description="Disordered" evidence="1">
    <location>
        <begin position="642"/>
        <end position="664"/>
    </location>
</feature>
<dbReference type="GO" id="GO:0005634">
    <property type="term" value="C:nucleus"/>
    <property type="evidence" value="ECO:0007669"/>
    <property type="project" value="TreeGrafter"/>
</dbReference>
<feature type="compositionally biased region" description="Low complexity" evidence="1">
    <location>
        <begin position="10"/>
        <end position="28"/>
    </location>
</feature>
<feature type="compositionally biased region" description="Basic and acidic residues" evidence="1">
    <location>
        <begin position="750"/>
        <end position="766"/>
    </location>
</feature>
<dbReference type="SUPFAM" id="SSF48452">
    <property type="entry name" value="TPR-like"/>
    <property type="match status" value="1"/>
</dbReference>
<evidence type="ECO:0000313" key="4">
    <source>
        <dbReference type="Proteomes" id="UP001372338"/>
    </source>
</evidence>
<comment type="caution">
    <text evidence="3">The sequence shown here is derived from an EMBL/GenBank/DDBJ whole genome shotgun (WGS) entry which is preliminary data.</text>
</comment>
<feature type="compositionally biased region" description="Polar residues" evidence="1">
    <location>
        <begin position="117"/>
        <end position="155"/>
    </location>
</feature>
<accession>A0AAN9FEU6</accession>
<dbReference type="InterPro" id="IPR039278">
    <property type="entry name" value="Red1"/>
</dbReference>
<name>A0AAN9FEU6_CROPI</name>
<protein>
    <recommendedName>
        <fullName evidence="2">Putative zinc-finger domain-containing protein</fullName>
    </recommendedName>
</protein>
<feature type="region of interest" description="Disordered" evidence="1">
    <location>
        <begin position="399"/>
        <end position="437"/>
    </location>
</feature>
<feature type="compositionally biased region" description="Basic and acidic residues" evidence="1">
    <location>
        <begin position="262"/>
        <end position="271"/>
    </location>
</feature>
<dbReference type="GO" id="GO:0000178">
    <property type="term" value="C:exosome (RNase complex)"/>
    <property type="evidence" value="ECO:0007669"/>
    <property type="project" value="TreeGrafter"/>
</dbReference>
<keyword evidence="4" id="KW-1185">Reference proteome</keyword>
<feature type="region of interest" description="Disordered" evidence="1">
    <location>
        <begin position="1"/>
        <end position="216"/>
    </location>
</feature>
<dbReference type="InterPro" id="IPR011990">
    <property type="entry name" value="TPR-like_helical_dom_sf"/>
</dbReference>
<dbReference type="Pfam" id="PF10650">
    <property type="entry name" value="zf-C3H1"/>
    <property type="match status" value="1"/>
</dbReference>
<dbReference type="EMBL" id="JAYWIO010000003">
    <property type="protein sequence ID" value="KAK7273046.1"/>
    <property type="molecule type" value="Genomic_DNA"/>
</dbReference>
<gene>
    <name evidence="3" type="ORF">RIF29_14092</name>
</gene>
<dbReference type="Proteomes" id="UP001372338">
    <property type="component" value="Unassembled WGS sequence"/>
</dbReference>
<feature type="compositionally biased region" description="Polar residues" evidence="1">
    <location>
        <begin position="186"/>
        <end position="210"/>
    </location>
</feature>
<feature type="domain" description="Putative zinc-finger" evidence="2">
    <location>
        <begin position="919"/>
        <end position="939"/>
    </location>
</feature>
<feature type="compositionally biased region" description="Polar residues" evidence="1">
    <location>
        <begin position="233"/>
        <end position="261"/>
    </location>
</feature>
<feature type="region of interest" description="Disordered" evidence="1">
    <location>
        <begin position="232"/>
        <end position="277"/>
    </location>
</feature>
<feature type="region of interest" description="Disordered" evidence="1">
    <location>
        <begin position="745"/>
        <end position="768"/>
    </location>
</feature>
<evidence type="ECO:0000313" key="3">
    <source>
        <dbReference type="EMBL" id="KAK7273046.1"/>
    </source>
</evidence>
<dbReference type="InterPro" id="IPR019607">
    <property type="entry name" value="Putative_zinc-finger_domain"/>
</dbReference>
<evidence type="ECO:0000259" key="2">
    <source>
        <dbReference type="Pfam" id="PF10650"/>
    </source>
</evidence>